<keyword evidence="8" id="KW-1003">Cell membrane</keyword>
<keyword evidence="12 18" id="KW-0548">Nucleotidyltransferase</keyword>
<dbReference type="PROSITE" id="PS01315">
    <property type="entry name" value="CDS"/>
    <property type="match status" value="1"/>
</dbReference>
<feature type="transmembrane region" description="Helical" evidence="20">
    <location>
        <begin position="321"/>
        <end position="343"/>
    </location>
</feature>
<feature type="transmembrane region" description="Helical" evidence="20">
    <location>
        <begin position="149"/>
        <end position="166"/>
    </location>
</feature>
<evidence type="ECO:0000256" key="8">
    <source>
        <dbReference type="ARBA" id="ARBA00022475"/>
    </source>
</evidence>
<feature type="transmembrane region" description="Helical" evidence="20">
    <location>
        <begin position="295"/>
        <end position="315"/>
    </location>
</feature>
<evidence type="ECO:0000256" key="1">
    <source>
        <dbReference type="ARBA" id="ARBA00001698"/>
    </source>
</evidence>
<accession>U5WC14</accession>
<feature type="transmembrane region" description="Helical" evidence="20">
    <location>
        <begin position="200"/>
        <end position="217"/>
    </location>
</feature>
<evidence type="ECO:0000256" key="4">
    <source>
        <dbReference type="ARBA" id="ARBA00005189"/>
    </source>
</evidence>
<evidence type="ECO:0000256" key="6">
    <source>
        <dbReference type="ARBA" id="ARBA00012487"/>
    </source>
</evidence>
<feature type="region of interest" description="Disordered" evidence="19">
    <location>
        <begin position="1"/>
        <end position="120"/>
    </location>
</feature>
<dbReference type="PANTHER" id="PTHR46382:SF1">
    <property type="entry name" value="PHOSPHATIDATE CYTIDYLYLTRANSFERASE"/>
    <property type="match status" value="1"/>
</dbReference>
<evidence type="ECO:0000313" key="21">
    <source>
        <dbReference type="EMBL" id="AGZ45496.1"/>
    </source>
</evidence>
<evidence type="ECO:0000256" key="16">
    <source>
        <dbReference type="ARBA" id="ARBA00023209"/>
    </source>
</evidence>
<keyword evidence="22" id="KW-1185">Reference proteome</keyword>
<dbReference type="eggNOG" id="COG0575">
    <property type="taxonomic scope" value="Bacteria"/>
</dbReference>
<feature type="compositionally biased region" description="Polar residues" evidence="19">
    <location>
        <begin position="47"/>
        <end position="59"/>
    </location>
</feature>
<name>U5WC14_9ACTN</name>
<gene>
    <name evidence="21" type="ORF">AFR_36200</name>
</gene>
<feature type="transmembrane region" description="Helical" evidence="20">
    <location>
        <begin position="229"/>
        <end position="248"/>
    </location>
</feature>
<dbReference type="UniPathway" id="UPA00557">
    <property type="reaction ID" value="UER00614"/>
</dbReference>
<feature type="transmembrane region" description="Helical" evidence="20">
    <location>
        <begin position="364"/>
        <end position="384"/>
    </location>
</feature>
<dbReference type="HOGENOM" id="CLU_037294_0_1_11"/>
<keyword evidence="16" id="KW-0594">Phospholipid biosynthesis</keyword>
<dbReference type="PANTHER" id="PTHR46382">
    <property type="entry name" value="PHOSPHATIDATE CYTIDYLYLTRANSFERASE"/>
    <property type="match status" value="1"/>
</dbReference>
<keyword evidence="10 18" id="KW-0808">Transferase</keyword>
<reference evidence="21 22" key="1">
    <citation type="journal article" date="2014" name="J. Biotechnol.">
        <title>Complete genome sequence of the actinobacterium Actinoplanes friuliensis HAG 010964, producer of the lipopeptide antibiotic friulimycin.</title>
        <authorList>
            <person name="Ruckert C."/>
            <person name="Szczepanowski R."/>
            <person name="Albersmeier A."/>
            <person name="Goesmann A."/>
            <person name="Fischer N."/>
            <person name="Steinkamper A."/>
            <person name="Puhler A."/>
            <person name="Biener R."/>
            <person name="Schwartz D."/>
            <person name="Kalinowski J."/>
        </authorList>
    </citation>
    <scope>NUCLEOTIDE SEQUENCE [LARGE SCALE GENOMIC DNA]</scope>
    <source>
        <strain evidence="21 22">DSM 7358</strain>
    </source>
</reference>
<dbReference type="AlphaFoldDB" id="U5WC14"/>
<evidence type="ECO:0000313" key="22">
    <source>
        <dbReference type="Proteomes" id="UP000017746"/>
    </source>
</evidence>
<dbReference type="STRING" id="1246995.AFR_36200"/>
<evidence type="ECO:0000256" key="10">
    <source>
        <dbReference type="ARBA" id="ARBA00022679"/>
    </source>
</evidence>
<dbReference type="Proteomes" id="UP000017746">
    <property type="component" value="Chromosome"/>
</dbReference>
<feature type="transmembrane region" description="Helical" evidence="20">
    <location>
        <begin position="125"/>
        <end position="143"/>
    </location>
</feature>
<dbReference type="OrthoDB" id="9799199at2"/>
<evidence type="ECO:0000256" key="3">
    <source>
        <dbReference type="ARBA" id="ARBA00005119"/>
    </source>
</evidence>
<keyword evidence="15 20" id="KW-0472">Membrane</keyword>
<evidence type="ECO:0000256" key="14">
    <source>
        <dbReference type="ARBA" id="ARBA00023098"/>
    </source>
</evidence>
<comment type="pathway">
    <text evidence="4">Lipid metabolism.</text>
</comment>
<dbReference type="PATRIC" id="fig|1246995.3.peg.7325"/>
<evidence type="ECO:0000256" key="9">
    <source>
        <dbReference type="ARBA" id="ARBA00022516"/>
    </source>
</evidence>
<protein>
    <recommendedName>
        <fullName evidence="7 18">Phosphatidate cytidylyltransferase</fullName>
        <ecNumber evidence="6 18">2.7.7.41</ecNumber>
    </recommendedName>
</protein>
<keyword evidence="13 20" id="KW-1133">Transmembrane helix</keyword>
<dbReference type="KEGG" id="afs:AFR_36200"/>
<evidence type="ECO:0000256" key="11">
    <source>
        <dbReference type="ARBA" id="ARBA00022692"/>
    </source>
</evidence>
<dbReference type="InterPro" id="IPR000374">
    <property type="entry name" value="PC_trans"/>
</dbReference>
<feature type="transmembrane region" description="Helical" evidence="20">
    <location>
        <begin position="178"/>
        <end position="194"/>
    </location>
</feature>
<evidence type="ECO:0000256" key="2">
    <source>
        <dbReference type="ARBA" id="ARBA00004651"/>
    </source>
</evidence>
<proteinExistence type="inferred from homology"/>
<comment type="subcellular location">
    <subcellularLocation>
        <location evidence="2">Cell membrane</location>
        <topology evidence="2">Multi-pass membrane protein</topology>
    </subcellularLocation>
</comment>
<dbReference type="RefSeq" id="WP_023561832.1">
    <property type="nucleotide sequence ID" value="NC_022657.1"/>
</dbReference>
<keyword evidence="9" id="KW-0444">Lipid biosynthesis</keyword>
<evidence type="ECO:0000256" key="15">
    <source>
        <dbReference type="ARBA" id="ARBA00023136"/>
    </source>
</evidence>
<keyword evidence="14" id="KW-0443">Lipid metabolism</keyword>
<evidence type="ECO:0000256" key="13">
    <source>
        <dbReference type="ARBA" id="ARBA00022989"/>
    </source>
</evidence>
<evidence type="ECO:0000256" key="7">
    <source>
        <dbReference type="ARBA" id="ARBA00019373"/>
    </source>
</evidence>
<dbReference type="EC" id="2.7.7.41" evidence="6 18"/>
<dbReference type="GO" id="GO:0004605">
    <property type="term" value="F:phosphatidate cytidylyltransferase activity"/>
    <property type="evidence" value="ECO:0007669"/>
    <property type="project" value="UniProtKB-EC"/>
</dbReference>
<comment type="similarity">
    <text evidence="5 18">Belongs to the CDS family.</text>
</comment>
<dbReference type="EMBL" id="CP006272">
    <property type="protein sequence ID" value="AGZ45496.1"/>
    <property type="molecule type" value="Genomic_DNA"/>
</dbReference>
<comment type="pathway">
    <text evidence="3 18">Phospholipid metabolism; CDP-diacylglycerol biosynthesis; CDP-diacylglycerol from sn-glycerol 3-phosphate: step 3/3.</text>
</comment>
<evidence type="ECO:0000256" key="19">
    <source>
        <dbReference type="SAM" id="MobiDB-lite"/>
    </source>
</evidence>
<evidence type="ECO:0000256" key="5">
    <source>
        <dbReference type="ARBA" id="ARBA00010185"/>
    </source>
</evidence>
<feature type="compositionally biased region" description="Low complexity" evidence="19">
    <location>
        <begin position="76"/>
        <end position="87"/>
    </location>
</feature>
<dbReference type="Pfam" id="PF01148">
    <property type="entry name" value="CTP_transf_1"/>
    <property type="match status" value="1"/>
</dbReference>
<comment type="catalytic activity">
    <reaction evidence="1 18">
        <text>a 1,2-diacyl-sn-glycero-3-phosphate + CTP + H(+) = a CDP-1,2-diacyl-sn-glycerol + diphosphate</text>
        <dbReference type="Rhea" id="RHEA:16229"/>
        <dbReference type="ChEBI" id="CHEBI:15378"/>
        <dbReference type="ChEBI" id="CHEBI:33019"/>
        <dbReference type="ChEBI" id="CHEBI:37563"/>
        <dbReference type="ChEBI" id="CHEBI:58332"/>
        <dbReference type="ChEBI" id="CHEBI:58608"/>
        <dbReference type="EC" id="2.7.7.41"/>
    </reaction>
</comment>
<dbReference type="GO" id="GO:0016024">
    <property type="term" value="P:CDP-diacylglycerol biosynthetic process"/>
    <property type="evidence" value="ECO:0007669"/>
    <property type="project" value="UniProtKB-UniPathway"/>
</dbReference>
<evidence type="ECO:0000256" key="17">
    <source>
        <dbReference type="ARBA" id="ARBA00023264"/>
    </source>
</evidence>
<feature type="transmembrane region" description="Helical" evidence="20">
    <location>
        <begin position="254"/>
        <end position="274"/>
    </location>
</feature>
<dbReference type="GO" id="GO:0005886">
    <property type="term" value="C:plasma membrane"/>
    <property type="evidence" value="ECO:0007669"/>
    <property type="project" value="UniProtKB-SubCell"/>
</dbReference>
<evidence type="ECO:0000256" key="18">
    <source>
        <dbReference type="RuleBase" id="RU003938"/>
    </source>
</evidence>
<keyword evidence="11 18" id="KW-0812">Transmembrane</keyword>
<organism evidence="21 22">
    <name type="scientific">Actinoplanes friuliensis DSM 7358</name>
    <dbReference type="NCBI Taxonomy" id="1246995"/>
    <lineage>
        <taxon>Bacteria</taxon>
        <taxon>Bacillati</taxon>
        <taxon>Actinomycetota</taxon>
        <taxon>Actinomycetes</taxon>
        <taxon>Micromonosporales</taxon>
        <taxon>Micromonosporaceae</taxon>
        <taxon>Actinoplanes</taxon>
    </lineage>
</organism>
<keyword evidence="17" id="KW-1208">Phospholipid metabolism</keyword>
<evidence type="ECO:0000256" key="20">
    <source>
        <dbReference type="SAM" id="Phobius"/>
    </source>
</evidence>
<sequence>MSYLEPRGGHTPSGGRASGQPDAPAPYVSGVPAEEPDPYATYRRQADAQQATESGPSWNAFTPGPAEAPAAPPVPEWSAPTAATSTSQAEWELTEAESPRGPGRRRAGRDGKSPAKPAGRAGRNLPAAIAVGLSMILVVLASLFVWKPAFLGVMAVAAGVGIWEMVRALKVTGAKAPMIPLLAGGVLMTGLAWYGSTDALELGLLVTVLAAGLWRLADGVEGLRRDLSAIALIAVYVPFLLSFGVLLARPEDGAKRVLITLIAVVFSDTGGYAAGVFFGKHPMAPTISPKKSWEGFAGSVTASAVGSSLLAYFLLDVPFYWGLLFGAVLSIVAVVGDLAESMLKRDIGIKDMSNLLPGHGGLMDRLDSILFAVPTAFLLLSLIAPPG</sequence>
<feature type="compositionally biased region" description="Low complexity" evidence="19">
    <location>
        <begin position="60"/>
        <end position="69"/>
    </location>
</feature>
<evidence type="ECO:0000256" key="12">
    <source>
        <dbReference type="ARBA" id="ARBA00022695"/>
    </source>
</evidence>